<dbReference type="AlphaFoldDB" id="S3D550"/>
<dbReference type="EMBL" id="KE145359">
    <property type="protein sequence ID" value="EPE32214.1"/>
    <property type="molecule type" value="Genomic_DNA"/>
</dbReference>
<feature type="region of interest" description="Disordered" evidence="1">
    <location>
        <begin position="146"/>
        <end position="216"/>
    </location>
</feature>
<name>S3D550_GLAL2</name>
<feature type="region of interest" description="Disordered" evidence="1">
    <location>
        <begin position="228"/>
        <end position="293"/>
    </location>
</feature>
<organism evidence="2 3">
    <name type="scientific">Glarea lozoyensis (strain ATCC 20868 / MF5171)</name>
    <dbReference type="NCBI Taxonomy" id="1116229"/>
    <lineage>
        <taxon>Eukaryota</taxon>
        <taxon>Fungi</taxon>
        <taxon>Dikarya</taxon>
        <taxon>Ascomycota</taxon>
        <taxon>Pezizomycotina</taxon>
        <taxon>Leotiomycetes</taxon>
        <taxon>Helotiales</taxon>
        <taxon>Helotiaceae</taxon>
        <taxon>Glarea</taxon>
    </lineage>
</organism>
<dbReference type="HOGENOM" id="CLU_401166_0_0_1"/>
<dbReference type="GeneID" id="19466400"/>
<evidence type="ECO:0000313" key="3">
    <source>
        <dbReference type="Proteomes" id="UP000016922"/>
    </source>
</evidence>
<feature type="region of interest" description="Disordered" evidence="1">
    <location>
        <begin position="48"/>
        <end position="114"/>
    </location>
</feature>
<gene>
    <name evidence="2" type="ORF">GLAREA_07347</name>
</gene>
<dbReference type="Proteomes" id="UP000016922">
    <property type="component" value="Unassembled WGS sequence"/>
</dbReference>
<reference evidence="2 3" key="1">
    <citation type="journal article" date="2013" name="BMC Genomics">
        <title>Genomics-driven discovery of the pneumocandin biosynthetic gene cluster in the fungus Glarea lozoyensis.</title>
        <authorList>
            <person name="Chen L."/>
            <person name="Yue Q."/>
            <person name="Zhang X."/>
            <person name="Xiang M."/>
            <person name="Wang C."/>
            <person name="Li S."/>
            <person name="Che Y."/>
            <person name="Ortiz-Lopez F.J."/>
            <person name="Bills G.F."/>
            <person name="Liu X."/>
            <person name="An Z."/>
        </authorList>
    </citation>
    <scope>NUCLEOTIDE SEQUENCE [LARGE SCALE GENOMIC DNA]</scope>
    <source>
        <strain evidence="3">ATCC 20868 / MF5171</strain>
    </source>
</reference>
<feature type="compositionally biased region" description="Pro residues" evidence="1">
    <location>
        <begin position="282"/>
        <end position="291"/>
    </location>
</feature>
<dbReference type="RefSeq" id="XP_008080226.1">
    <property type="nucleotide sequence ID" value="XM_008082035.1"/>
</dbReference>
<feature type="compositionally biased region" description="Polar residues" evidence="1">
    <location>
        <begin position="158"/>
        <end position="205"/>
    </location>
</feature>
<evidence type="ECO:0000313" key="2">
    <source>
        <dbReference type="EMBL" id="EPE32214.1"/>
    </source>
</evidence>
<proteinExistence type="predicted"/>
<accession>S3D550</accession>
<evidence type="ECO:0000256" key="1">
    <source>
        <dbReference type="SAM" id="MobiDB-lite"/>
    </source>
</evidence>
<keyword evidence="3" id="KW-1185">Reference proteome</keyword>
<protein>
    <submittedName>
        <fullName evidence="2">Uncharacterized protein</fullName>
    </submittedName>
</protein>
<sequence>MEINSMTMEQKQVNTFVCSEDHQMSEKEDNTSEEMEVKEIEETDMFTFTLESPDQDPEPRTPPNRSSHKGLICRPSTDTEEPFTPETRQQSNNIGCRVPLPQQNPFTPPNRRRGDIVGYELTISTHQPRTPANRPRSNIIDLKVSISTQNPVTPPNRLPTTTLAPNPSITSTSSTFDFHTAVQMQRSTSSQASYVPSSGTESTLYPSPDYEDTEFDGMDEDRVRDFQEGDGEYANGSSTQGSEDRNQGFENQYNQPPYPENRNEQPHHSYPAHHPHPLYLPARPPTSPPRLPAHTPLLRSLDKIFYNQKSALDGHLLASPLLVSPIRTNPQIQDQRDAEYINARMGYVLLASSRLQAVVGVRNDLVFELPPPISGGVLGDKARERGMGEVGNEVDKETGRGLREYFLKMGQRYGVKRRRCEELVFSDFAMNLKSGIGKGEMIACFGEGCRIEIGEVELPTHNTTTPWLTFLLSRPLLPAQSTPSSFPTPVPNSWIFFALPAQYAEASPIATSQQNPYTKHMRQEYQLSQNGIPIIEFSSKPSELVHGWSKWGDRYRETMRGSEFRRRGEEGAWLGVEMEGARGGEKEWWERFYRGVFEDVRVWERVRRVMSRGGLRVSVAWREVEDTGSEDIGFEDGNVGLGIFKEDGSGVRQLISRDDAGVWREKRGREVQMPMRIKRRPVGGRF</sequence>
<dbReference type="KEGG" id="glz:GLAREA_07347"/>
<dbReference type="OrthoDB" id="3564670at2759"/>